<feature type="compositionally biased region" description="Basic and acidic residues" evidence="2">
    <location>
        <begin position="1740"/>
        <end position="1800"/>
    </location>
</feature>
<evidence type="ECO:0000256" key="2">
    <source>
        <dbReference type="SAM" id="MobiDB-lite"/>
    </source>
</evidence>
<feature type="compositionally biased region" description="Basic and acidic residues" evidence="2">
    <location>
        <begin position="1848"/>
        <end position="1881"/>
    </location>
</feature>
<feature type="compositionally biased region" description="Low complexity" evidence="2">
    <location>
        <begin position="1954"/>
        <end position="1967"/>
    </location>
</feature>
<dbReference type="InterPro" id="IPR006594">
    <property type="entry name" value="LisH"/>
</dbReference>
<feature type="region of interest" description="Disordered" evidence="2">
    <location>
        <begin position="792"/>
        <end position="830"/>
    </location>
</feature>
<feature type="compositionally biased region" description="Basic and acidic residues" evidence="2">
    <location>
        <begin position="227"/>
        <end position="236"/>
    </location>
</feature>
<feature type="compositionally biased region" description="Low complexity" evidence="2">
    <location>
        <begin position="1248"/>
        <end position="1282"/>
    </location>
</feature>
<feature type="region of interest" description="Disordered" evidence="2">
    <location>
        <begin position="1613"/>
        <end position="1693"/>
    </location>
</feature>
<evidence type="ECO:0000313" key="3">
    <source>
        <dbReference type="EMBL" id="JAB91309.1"/>
    </source>
</evidence>
<name>W8BNK8_CERCA</name>
<feature type="compositionally biased region" description="Polar residues" evidence="2">
    <location>
        <begin position="106"/>
        <end position="115"/>
    </location>
</feature>
<reference evidence="3" key="2">
    <citation type="journal article" date="2014" name="BMC Genomics">
        <title>A genomic perspective to assessing quality of mass-reared SIT flies used in Mediterranean fruit fly (Ceratitis capitata) eradication in California.</title>
        <authorList>
            <person name="Calla B."/>
            <person name="Hall B."/>
            <person name="Hou S."/>
            <person name="Geib S.M."/>
        </authorList>
    </citation>
    <scope>NUCLEOTIDE SEQUENCE</scope>
</reference>
<organism evidence="3">
    <name type="scientific">Ceratitis capitata</name>
    <name type="common">Mediterranean fruit fly</name>
    <name type="synonym">Tephritis capitata</name>
    <dbReference type="NCBI Taxonomy" id="7213"/>
    <lineage>
        <taxon>Eukaryota</taxon>
        <taxon>Metazoa</taxon>
        <taxon>Ecdysozoa</taxon>
        <taxon>Arthropoda</taxon>
        <taxon>Hexapoda</taxon>
        <taxon>Insecta</taxon>
        <taxon>Pterygota</taxon>
        <taxon>Neoptera</taxon>
        <taxon>Endopterygota</taxon>
        <taxon>Diptera</taxon>
        <taxon>Brachycera</taxon>
        <taxon>Muscomorpha</taxon>
        <taxon>Tephritoidea</taxon>
        <taxon>Tephritidae</taxon>
        <taxon>Ceratitis</taxon>
        <taxon>Ceratitis</taxon>
    </lineage>
</organism>
<dbReference type="EMBL" id="GAMC01015246">
    <property type="protein sequence ID" value="JAB91309.1"/>
    <property type="molecule type" value="mRNA"/>
</dbReference>
<feature type="coiled-coil region" evidence="1">
    <location>
        <begin position="1379"/>
        <end position="1410"/>
    </location>
</feature>
<feature type="compositionally biased region" description="Basic and acidic residues" evidence="2">
    <location>
        <begin position="1283"/>
        <end position="1300"/>
    </location>
</feature>
<protein>
    <submittedName>
        <fullName evidence="3">Uncharacterized protein</fullName>
    </submittedName>
</protein>
<feature type="region of interest" description="Disordered" evidence="2">
    <location>
        <begin position="2106"/>
        <end position="2173"/>
    </location>
</feature>
<proteinExistence type="evidence at transcript level"/>
<dbReference type="OrthoDB" id="6287635at2759"/>
<feature type="region of interest" description="Disordered" evidence="2">
    <location>
        <begin position="1848"/>
        <end position="1985"/>
    </location>
</feature>
<feature type="compositionally biased region" description="Basic and acidic residues" evidence="2">
    <location>
        <begin position="808"/>
        <end position="830"/>
    </location>
</feature>
<feature type="region of interest" description="Disordered" evidence="2">
    <location>
        <begin position="1095"/>
        <end position="1123"/>
    </location>
</feature>
<feature type="coiled-coil region" evidence="1">
    <location>
        <begin position="1129"/>
        <end position="1157"/>
    </location>
</feature>
<feature type="region of interest" description="Disordered" evidence="2">
    <location>
        <begin position="754"/>
        <end position="779"/>
    </location>
</feature>
<feature type="region of interest" description="Disordered" evidence="2">
    <location>
        <begin position="1710"/>
        <end position="1825"/>
    </location>
</feature>
<feature type="region of interest" description="Disordered" evidence="2">
    <location>
        <begin position="106"/>
        <end position="154"/>
    </location>
</feature>
<feature type="compositionally biased region" description="Basic residues" evidence="2">
    <location>
        <begin position="867"/>
        <end position="895"/>
    </location>
</feature>
<dbReference type="PROSITE" id="PS50896">
    <property type="entry name" value="LISH"/>
    <property type="match status" value="1"/>
</dbReference>
<feature type="compositionally biased region" description="Basic and acidic residues" evidence="2">
    <location>
        <begin position="1928"/>
        <end position="1940"/>
    </location>
</feature>
<feature type="compositionally biased region" description="Acidic residues" evidence="2">
    <location>
        <begin position="199"/>
        <end position="217"/>
    </location>
</feature>
<feature type="region of interest" description="Disordered" evidence="2">
    <location>
        <begin position="952"/>
        <end position="976"/>
    </location>
</feature>
<feature type="compositionally biased region" description="Basic and acidic residues" evidence="2">
    <location>
        <begin position="1620"/>
        <end position="1631"/>
    </location>
</feature>
<feature type="region of interest" description="Disordered" evidence="2">
    <location>
        <begin position="860"/>
        <end position="930"/>
    </location>
</feature>
<feature type="region of interest" description="Disordered" evidence="2">
    <location>
        <begin position="1212"/>
        <end position="1231"/>
    </location>
</feature>
<feature type="region of interest" description="Disordered" evidence="2">
    <location>
        <begin position="1244"/>
        <end position="1301"/>
    </location>
</feature>
<feature type="compositionally biased region" description="Low complexity" evidence="2">
    <location>
        <begin position="2148"/>
        <end position="2169"/>
    </location>
</feature>
<sequence>MDTIILHSDIARLVLGYLKRQNLERTSRLFCKTSPHLKQYFTAYRKGLTPHSFCPDLEEIICEYVNITETVDNIVASLSSKQRFELFELKLSNKVKLLLERALHKNSQPHSNESLSQKKNDAGASTTRHSDKENTTKNQNKQKRKRATLAYSSDDQQISSFSAKKICKRRRTLEPFLFVSPKECNHRIFLTASTGDDQTPTDDENEVEDTLDDDSNDNENGPLNETDISHMEKPTKESTPLNRSDKRKFSTPSVPELSQAILSNPQFQMKLVDNINQALNTASTQSATETASNKVTNVNIPTENGNISEEQQIINSNEMLDQMVKDILQATEEDPAFDDIIENVVGATKHPTNVSAGVQCNINTNAPQTVFTMPTVSAVVGQQHQQFTFVQQQQTLQQQPQQLTIPCISAVTQQSTDQATAPRTPLIIRTAVATGNTSLTNAANEGQVISTLTANNSFSSLIDPNFSISKLIVLNPNESAQKQQHSADHGIGNNTADTTITQLANGANPTGDEQIFYDVNNAQLTFPMFLTDDGLLTHFPFLVNNETITQQLRAENINNLDAPMEIPLSEPIMFSAGQLPPNTVIRTSTQKAVTAEDQRLPGVLAPTTVCKKQKDALAPTSLNVRSTQDETPSTSGIVNTKAFKSLSTPRKRTSHVRTLSFSPKASATTRHERKKEPVVRPTAIAEEDNVLENSDDVSERPIIKNVEILPCLGGTIDESSNSCSVPPLFVTEESSNQTVIKTELSHRENREIESKIAKTAVPSSNSFSDTPKRKQVRKTAVRACKRQLSKSSDECDSKVKSTTQPENIDPKKRGSECEPASKDPKAAKLADDKMMEEWQRLRNASAKDFDLRLRQLNAELNDTLTKPPRRRKNAPGIKRNLRRRKSAISRRKRKKARDEAYKSVLEAEAEAEATDNKTDERSGQIPQTETIIKEKTLKRLSKDKSKEFNIKIPTPQKDKRESVAKVNNESDAGANVEFNENTATMVVDANNAQPIFETENNPTLHKSEEHERDRRTANIACLLDTPFKEPTINELPPTPGMPMHALDTPASKLRTSGGEMQLSTSYLFGSLTKSEQETPLLSALTPGFRFTPFGLSRDATPRSLAPGTDYSSGGSYYKPDESEDLDRNFDKLLRDSAQKQKQVQEEEEERAKMLDQNTKVVEVKNALFAEEPKVQTEQPSFEQTEEAAICVEIPVEKLRVEPIVLKRVKSFGAESTENTEGGSTAPTNIDPHYTLVSELPEICAQGESSNSSSTYSTTSSSSSNGSSTSSSSSSSSTSSATSSEKKATPSELGDQRKSSENLRLSLDNLSVISSTEDEEWQKLAVTEEENSQLVSNDGEVRYPVRSWLTPSKNNSQSTDEIQERGPAATIKVTVPLKSAEKKNRLEDDLQQKRERVMEKLKEEAIQQRERLSKAPITSKSVMTAAKTSRRLTSMRERAKILPAKATMPPTIETLTQTQVHETPVKAKPPAEAVEKRSLAVLTALQLSVKKQPPAQLTTAVDERKVCAPAVAPPIAALDDNATSIIFTSSTRTTTAYEFTEKTEHLPLDKLISKAKVKQRQCVQIDALPVVKASRSINVGRKKIVRKPLGFKGTLASDIPVVVEELEEVKLPGKASMRSAVKSDEEAEKDAGDGPVPRIKIKTPTGRNTVPASKLRVSPRLQGKKKLKKLNDSDEEEDEDVPAPKAVKPARIVKTRSRTAKNLVATAVKTALSRRKRVTKTKTAAQTDEMTADKDDDDHEDERKNRNMKQGSDEMPKNIQSKERLQPDIEKPCGSKDVKKLEREKAKNKTEFGINKEEKKLSKTQKVSTKTTTDSKKLTKNLKTNSKVKITDEDLESTQVTKAKDMMLTKPEKLVTKETVHSEEINQSKDQNEKVTKEKDDESPTTSSASRAVGITDMQARTSETKIDDETDGRNLNSNEVIENLPLKPTEKNNAKEEKNKSQTHTKSKVETKASPTSTTNTEPTPTESSEDDPLEGCELTTVTEDDPIRFISVTYNGPDSSPPNPLPRRDFSNFKMVVAFDEDEKHVWRVSDELMLFNASPATQPIRNIPKKRKVRINTCSSEQDDAATVGIVHSTTTTIKATNSAKASATVVSSSERANQAVNVRANDLEPSATSTPISAPATSSTQEPRRRTSRQTAKVVEDDEVPSNSTEPTPSTQPTTQSSAGSSAVLQIDDIESLLSRLHGKED</sequence>
<feature type="region of interest" description="Disordered" evidence="2">
    <location>
        <begin position="190"/>
        <end position="255"/>
    </location>
</feature>
<accession>W8BNK8</accession>
<keyword evidence="1" id="KW-0175">Coiled coil</keyword>
<feature type="compositionally biased region" description="Polar residues" evidence="2">
    <location>
        <begin position="1213"/>
        <end position="1227"/>
    </location>
</feature>
<evidence type="ECO:0000256" key="1">
    <source>
        <dbReference type="SAM" id="Coils"/>
    </source>
</evidence>
<feature type="compositionally biased region" description="Low complexity" evidence="2">
    <location>
        <begin position="2112"/>
        <end position="2127"/>
    </location>
</feature>
<reference evidence="3" key="1">
    <citation type="submission" date="2013-07" db="EMBL/GenBank/DDBJ databases">
        <authorList>
            <person name="Geib S."/>
        </authorList>
    </citation>
    <scope>NUCLEOTIDE SEQUENCE</scope>
</reference>